<feature type="domain" description="Hemerythrin-like" evidence="2">
    <location>
        <begin position="225"/>
        <end position="345"/>
    </location>
</feature>
<dbReference type="GO" id="GO:0005886">
    <property type="term" value="C:plasma membrane"/>
    <property type="evidence" value="ECO:0007669"/>
    <property type="project" value="TreeGrafter"/>
</dbReference>
<dbReference type="InterPro" id="IPR015077">
    <property type="entry name" value="DUF1858"/>
</dbReference>
<dbReference type="Gene3D" id="1.20.120.520">
    <property type="entry name" value="nmb1532 protein domain like"/>
    <property type="match status" value="1"/>
</dbReference>
<dbReference type="EMBL" id="FMZL01000009">
    <property type="protein sequence ID" value="SDC32380.1"/>
    <property type="molecule type" value="Genomic_DNA"/>
</dbReference>
<feature type="domain" description="DUF1858" evidence="4">
    <location>
        <begin position="5"/>
        <end position="61"/>
    </location>
</feature>
<proteinExistence type="predicted"/>
<keyword evidence="6" id="KW-1185">Reference proteome</keyword>
<dbReference type="InterPro" id="IPR007380">
    <property type="entry name" value="DUF438"/>
</dbReference>
<evidence type="ECO:0000256" key="1">
    <source>
        <dbReference type="SAM" id="MobiDB-lite"/>
    </source>
</evidence>
<dbReference type="Pfam" id="PF01814">
    <property type="entry name" value="Hemerythrin"/>
    <property type="match status" value="1"/>
</dbReference>
<dbReference type="SUPFAM" id="SSF55785">
    <property type="entry name" value="PYP-like sensor domain (PAS domain)"/>
    <property type="match status" value="1"/>
</dbReference>
<evidence type="ECO:0000313" key="5">
    <source>
        <dbReference type="EMBL" id="SDC32380.1"/>
    </source>
</evidence>
<dbReference type="Pfam" id="PF13596">
    <property type="entry name" value="PAS_10"/>
    <property type="match status" value="1"/>
</dbReference>
<evidence type="ECO:0000259" key="4">
    <source>
        <dbReference type="Pfam" id="PF08984"/>
    </source>
</evidence>
<organism evidence="5 6">
    <name type="scientific">Parafannyhessea umbonata</name>
    <dbReference type="NCBI Taxonomy" id="604330"/>
    <lineage>
        <taxon>Bacteria</taxon>
        <taxon>Bacillati</taxon>
        <taxon>Actinomycetota</taxon>
        <taxon>Coriobacteriia</taxon>
        <taxon>Coriobacteriales</taxon>
        <taxon>Atopobiaceae</taxon>
        <taxon>Parafannyhessea</taxon>
    </lineage>
</organism>
<name>A0A1G6KMV1_9ACTN</name>
<dbReference type="STRING" id="604330.SAMN04489857_1120"/>
<dbReference type="PANTHER" id="PTHR39966">
    <property type="entry name" value="BLL2471 PROTEIN-RELATED"/>
    <property type="match status" value="1"/>
</dbReference>
<dbReference type="Gene3D" id="1.10.3910.10">
    <property type="entry name" value="SP0561-like"/>
    <property type="match status" value="1"/>
</dbReference>
<evidence type="ECO:0000259" key="2">
    <source>
        <dbReference type="Pfam" id="PF01814"/>
    </source>
</evidence>
<sequence length="525" mass="56551">MPRTIDLSRTVHDLVADNPEVATIMRDLGFADIAKPMALETVGRVMTIPRGAQIKGIDLASVVEALEAAGFEVTGKPGAAPASPAPTGEKDAAAGAADGAADASDAAGASTAAAATDEAGRARLLSSYVRRLSAGEDLESVRREFVANFSDVDAAEIARAEQGLIEGGTKVEDVQRLCDVHSALFHGATREERVANAEAAVMESIAGGSGKDDFKTRVLAALKGHPVNVLTLENKAIARQVAAAQQALDTGDDAAAAREFALLAQVGGHYAKKGDLLYPVLKVRHGYSGPADVMWGVDDEIRDELRALVATRPDERGSWHDRAVAVVRRADEMCYKEANILLPLCVRCFTQQEWLQCYVDLRGYEPCMVDPSELGRWGEGEKFAASLDARASLDGGDIALPTGTLSAAQLDAVLNTIPMELTFVDEKNINRYWNDDGDVKLFKRPASALGREVWSCHPPKVEYMVRNVIDMLRSGARDSVDVWMQKKGEPVLVRYMAVRDREGNYLGTLECVQPMGFARDHFAEG</sequence>
<dbReference type="RefSeq" id="WP_090846271.1">
    <property type="nucleotide sequence ID" value="NZ_FMZL01000009.1"/>
</dbReference>
<dbReference type="SUPFAM" id="SSF140683">
    <property type="entry name" value="SP0561-like"/>
    <property type="match status" value="1"/>
</dbReference>
<dbReference type="AlphaFoldDB" id="A0A1G6KMV1"/>
<protein>
    <recommendedName>
        <fullName evidence="7">DUF438 domain-containing protein</fullName>
    </recommendedName>
</protein>
<feature type="compositionally biased region" description="Low complexity" evidence="1">
    <location>
        <begin position="77"/>
        <end position="86"/>
    </location>
</feature>
<dbReference type="Pfam" id="PF08984">
    <property type="entry name" value="DUF1858"/>
    <property type="match status" value="1"/>
</dbReference>
<gene>
    <name evidence="5" type="ORF">SAMN04487824_10917</name>
</gene>
<dbReference type="InterPro" id="IPR012312">
    <property type="entry name" value="Hemerythrin-like"/>
</dbReference>
<dbReference type="InterPro" id="IPR035965">
    <property type="entry name" value="PAS-like_dom_sf"/>
</dbReference>
<evidence type="ECO:0000259" key="3">
    <source>
        <dbReference type="Pfam" id="PF04282"/>
    </source>
</evidence>
<accession>A0A1G6KMV1</accession>
<evidence type="ECO:0000313" key="6">
    <source>
        <dbReference type="Proteomes" id="UP000198528"/>
    </source>
</evidence>
<dbReference type="InterPro" id="IPR038062">
    <property type="entry name" value="ScdA-like_N_sf"/>
</dbReference>
<feature type="domain" description="DUF438" evidence="3">
    <location>
        <begin position="125"/>
        <end position="189"/>
    </location>
</feature>
<dbReference type="Proteomes" id="UP000198528">
    <property type="component" value="Unassembled WGS sequence"/>
</dbReference>
<dbReference type="Pfam" id="PF04282">
    <property type="entry name" value="DUF438"/>
    <property type="match status" value="1"/>
</dbReference>
<evidence type="ECO:0008006" key="7">
    <source>
        <dbReference type="Google" id="ProtNLM"/>
    </source>
</evidence>
<feature type="region of interest" description="Disordered" evidence="1">
    <location>
        <begin position="74"/>
        <end position="99"/>
    </location>
</feature>
<reference evidence="6" key="1">
    <citation type="submission" date="2016-10" db="EMBL/GenBank/DDBJ databases">
        <authorList>
            <person name="Varghese N."/>
            <person name="Submissions S."/>
        </authorList>
    </citation>
    <scope>NUCLEOTIDE SEQUENCE [LARGE SCALE GENOMIC DNA]</scope>
    <source>
        <strain evidence="6">DSM 22619</strain>
    </source>
</reference>
<dbReference type="PANTHER" id="PTHR39966:SF3">
    <property type="entry name" value="DUF438 DOMAIN-CONTAINING PROTEIN"/>
    <property type="match status" value="1"/>
</dbReference>